<protein>
    <submittedName>
        <fullName evidence="1">Uncharacterized protein</fullName>
    </submittedName>
</protein>
<dbReference type="AlphaFoldDB" id="A0A0A9H4X4"/>
<reference evidence="1" key="1">
    <citation type="submission" date="2014-09" db="EMBL/GenBank/DDBJ databases">
        <authorList>
            <person name="Magalhaes I.L.F."/>
            <person name="Oliveira U."/>
            <person name="Santos F.R."/>
            <person name="Vidigal T.H.D.A."/>
            <person name="Brescovit A.D."/>
            <person name="Santos A.J."/>
        </authorList>
    </citation>
    <scope>NUCLEOTIDE SEQUENCE</scope>
    <source>
        <tissue evidence="1">Shoot tissue taken approximately 20 cm above the soil surface</tissue>
    </source>
</reference>
<organism evidence="1">
    <name type="scientific">Arundo donax</name>
    <name type="common">Giant reed</name>
    <name type="synonym">Donax arundinaceus</name>
    <dbReference type="NCBI Taxonomy" id="35708"/>
    <lineage>
        <taxon>Eukaryota</taxon>
        <taxon>Viridiplantae</taxon>
        <taxon>Streptophyta</taxon>
        <taxon>Embryophyta</taxon>
        <taxon>Tracheophyta</taxon>
        <taxon>Spermatophyta</taxon>
        <taxon>Magnoliopsida</taxon>
        <taxon>Liliopsida</taxon>
        <taxon>Poales</taxon>
        <taxon>Poaceae</taxon>
        <taxon>PACMAD clade</taxon>
        <taxon>Arundinoideae</taxon>
        <taxon>Arundineae</taxon>
        <taxon>Arundo</taxon>
    </lineage>
</organism>
<proteinExistence type="predicted"/>
<evidence type="ECO:0000313" key="1">
    <source>
        <dbReference type="EMBL" id="JAE32245.1"/>
    </source>
</evidence>
<accession>A0A0A9H4X4</accession>
<name>A0A0A9H4X4_ARUDO</name>
<sequence length="38" mass="4129">MAGINGKVAEDKALELIAKTLKKSIRSQRGVNNTTERS</sequence>
<reference evidence="1" key="2">
    <citation type="journal article" date="2015" name="Data Brief">
        <title>Shoot transcriptome of the giant reed, Arundo donax.</title>
        <authorList>
            <person name="Barrero R.A."/>
            <person name="Guerrero F.D."/>
            <person name="Moolhuijzen P."/>
            <person name="Goolsby J.A."/>
            <person name="Tidwell J."/>
            <person name="Bellgard S.E."/>
            <person name="Bellgard M.I."/>
        </authorList>
    </citation>
    <scope>NUCLEOTIDE SEQUENCE</scope>
    <source>
        <tissue evidence="1">Shoot tissue taken approximately 20 cm above the soil surface</tissue>
    </source>
</reference>
<dbReference type="EMBL" id="GBRH01165651">
    <property type="protein sequence ID" value="JAE32245.1"/>
    <property type="molecule type" value="Transcribed_RNA"/>
</dbReference>